<proteinExistence type="predicted"/>
<evidence type="ECO:0000313" key="3">
    <source>
        <dbReference type="EMBL" id="PMD58378.1"/>
    </source>
</evidence>
<dbReference type="InParanoid" id="A0A2J6T5T6"/>
<feature type="non-terminal residue" evidence="3">
    <location>
        <position position="556"/>
    </location>
</feature>
<dbReference type="PANTHER" id="PTHR10039:SF5">
    <property type="entry name" value="NACHT DOMAIN-CONTAINING PROTEIN"/>
    <property type="match status" value="1"/>
</dbReference>
<evidence type="ECO:0000313" key="4">
    <source>
        <dbReference type="Proteomes" id="UP000235371"/>
    </source>
</evidence>
<dbReference type="Proteomes" id="UP000235371">
    <property type="component" value="Unassembled WGS sequence"/>
</dbReference>
<dbReference type="PANTHER" id="PTHR10039">
    <property type="entry name" value="AMELOGENIN"/>
    <property type="match status" value="1"/>
</dbReference>
<dbReference type="SUPFAM" id="SSF52540">
    <property type="entry name" value="P-loop containing nucleoside triphosphate hydrolases"/>
    <property type="match status" value="1"/>
</dbReference>
<dbReference type="AlphaFoldDB" id="A0A2J6T5T6"/>
<reference evidence="3 4" key="1">
    <citation type="submission" date="2016-04" db="EMBL/GenBank/DDBJ databases">
        <title>A degradative enzymes factory behind the ericoid mycorrhizal symbiosis.</title>
        <authorList>
            <consortium name="DOE Joint Genome Institute"/>
            <person name="Martino E."/>
            <person name="Morin E."/>
            <person name="Grelet G."/>
            <person name="Kuo A."/>
            <person name="Kohler A."/>
            <person name="Daghino S."/>
            <person name="Barry K."/>
            <person name="Choi C."/>
            <person name="Cichocki N."/>
            <person name="Clum A."/>
            <person name="Copeland A."/>
            <person name="Hainaut M."/>
            <person name="Haridas S."/>
            <person name="Labutti K."/>
            <person name="Lindquist E."/>
            <person name="Lipzen A."/>
            <person name="Khouja H.-R."/>
            <person name="Murat C."/>
            <person name="Ohm R."/>
            <person name="Olson A."/>
            <person name="Spatafora J."/>
            <person name="Veneault-Fourrey C."/>
            <person name="Henrissat B."/>
            <person name="Grigoriev I."/>
            <person name="Martin F."/>
            <person name="Perotto S."/>
        </authorList>
    </citation>
    <scope>NUCLEOTIDE SEQUENCE [LARGE SCALE GENOMIC DNA]</scope>
    <source>
        <strain evidence="3 4">E</strain>
    </source>
</reference>
<dbReference type="InterPro" id="IPR056884">
    <property type="entry name" value="NPHP3-like_N"/>
</dbReference>
<sequence>MDPLSALSVAAAVIQFVDYGAGIVSKGTQLYKSVDGALGENIELETASIRLQQLSSGVQGSLSQARRDSTQGSPTQVDQDLETICKECVTVSKELVDKLETLKVPGDHRYKKWKSFRQALKSVWSKEKIEAIAKRLYSLRAELNTHVVVSLSGKVTSLSIQQDARFISLDAGVGRIMIALLANNEATQAEIAQVESKVDGVSIQLNAMSLSGQEEHAKTRELLENQEKDRHRRKAELHIRESLRFESMTHRYETISEAHQRTFEWIFREPEEEHLTWSSFIDWAESGSGIYWINGKAGSGKSTLMRFIVDDSRTRGHLQKWAPHGALNTLAFFFWNSGVPEQCSQAGLLRSIIHDVLEKHTNLFPEVCPEEWEKSLELAKHGVPVALESWSLSRLQKNFKRLVGCASEKNHFCFFIDGLDEYNGDYEEISDYFSSLSNLPYVKFCIASRPLIVFKDSFNGFPSLKLQDLTSNDIQRYIKDKLNGHKRMKFWTTREPETCKRLVAQLINKAEGVFLWVKLVVKSLLKGLSQRDGIPQLLKRLDAFPSDLELLYGHML</sequence>
<dbReference type="OrthoDB" id="443402at2759"/>
<dbReference type="EMBL" id="KZ613822">
    <property type="protein sequence ID" value="PMD58378.1"/>
    <property type="molecule type" value="Genomic_DNA"/>
</dbReference>
<keyword evidence="1" id="KW-0677">Repeat</keyword>
<dbReference type="GeneID" id="36585111"/>
<evidence type="ECO:0000256" key="1">
    <source>
        <dbReference type="ARBA" id="ARBA00022737"/>
    </source>
</evidence>
<dbReference type="Pfam" id="PF24883">
    <property type="entry name" value="NPHP3_N"/>
    <property type="match status" value="1"/>
</dbReference>
<dbReference type="Gene3D" id="3.40.50.300">
    <property type="entry name" value="P-loop containing nucleotide triphosphate hydrolases"/>
    <property type="match status" value="1"/>
</dbReference>
<keyword evidence="4" id="KW-1185">Reference proteome</keyword>
<gene>
    <name evidence="3" type="ORF">K444DRAFT_563688</name>
</gene>
<dbReference type="InterPro" id="IPR027417">
    <property type="entry name" value="P-loop_NTPase"/>
</dbReference>
<organism evidence="3 4">
    <name type="scientific">Hyaloscypha bicolor E</name>
    <dbReference type="NCBI Taxonomy" id="1095630"/>
    <lineage>
        <taxon>Eukaryota</taxon>
        <taxon>Fungi</taxon>
        <taxon>Dikarya</taxon>
        <taxon>Ascomycota</taxon>
        <taxon>Pezizomycotina</taxon>
        <taxon>Leotiomycetes</taxon>
        <taxon>Helotiales</taxon>
        <taxon>Hyaloscyphaceae</taxon>
        <taxon>Hyaloscypha</taxon>
        <taxon>Hyaloscypha bicolor</taxon>
    </lineage>
</organism>
<evidence type="ECO:0000259" key="2">
    <source>
        <dbReference type="Pfam" id="PF24883"/>
    </source>
</evidence>
<name>A0A2J6T5T6_9HELO</name>
<accession>A0A2J6T5T6</accession>
<protein>
    <recommendedName>
        <fullName evidence="2">Nephrocystin 3-like N-terminal domain-containing protein</fullName>
    </recommendedName>
</protein>
<feature type="domain" description="Nephrocystin 3-like N-terminal" evidence="2">
    <location>
        <begin position="275"/>
        <end position="449"/>
    </location>
</feature>
<dbReference type="RefSeq" id="XP_024735282.1">
    <property type="nucleotide sequence ID" value="XM_024877034.1"/>
</dbReference>